<proteinExistence type="predicted"/>
<reference evidence="1 4" key="2">
    <citation type="submission" date="2015-09" db="EMBL/GenBank/DDBJ databases">
        <title>Sorangium comparison.</title>
        <authorList>
            <person name="Zaburannyi N."/>
            <person name="Bunk B."/>
            <person name="Overmann J."/>
            <person name="Mueller R."/>
        </authorList>
    </citation>
    <scope>NUCLEOTIDE SEQUENCE [LARGE SCALE GENOMIC DNA]</scope>
    <source>
        <strain evidence="1 4">So ce836</strain>
    </source>
</reference>
<gene>
    <name evidence="2" type="ORF">BE04_17550</name>
    <name evidence="1" type="ORF">SOCE836_028910</name>
</gene>
<evidence type="ECO:0000313" key="2">
    <source>
        <dbReference type="EMBL" id="KYF48297.1"/>
    </source>
</evidence>
<dbReference type="EMBL" id="CP012672">
    <property type="protein sequence ID" value="AUX30778.1"/>
    <property type="molecule type" value="Genomic_DNA"/>
</dbReference>
<evidence type="ECO:0000313" key="4">
    <source>
        <dbReference type="Proteomes" id="UP000295497"/>
    </source>
</evidence>
<dbReference type="InterPro" id="IPR021815">
    <property type="entry name" value="TsiV"/>
</dbReference>
<dbReference type="AlphaFoldDB" id="A0A150P0G6"/>
<protein>
    <submittedName>
        <fullName evidence="2">Uncharacterized protein</fullName>
    </submittedName>
</protein>
<dbReference type="EMBL" id="JELX01004405">
    <property type="protein sequence ID" value="KYF48297.1"/>
    <property type="molecule type" value="Genomic_DNA"/>
</dbReference>
<evidence type="ECO:0000313" key="3">
    <source>
        <dbReference type="Proteomes" id="UP000075604"/>
    </source>
</evidence>
<name>A0A150P0G6_SORCE</name>
<evidence type="ECO:0000313" key="1">
    <source>
        <dbReference type="EMBL" id="AUX30778.1"/>
    </source>
</evidence>
<dbReference type="Proteomes" id="UP000295497">
    <property type="component" value="Chromosome"/>
</dbReference>
<dbReference type="Pfam" id="PF11876">
    <property type="entry name" value="TsiV"/>
    <property type="match status" value="1"/>
</dbReference>
<dbReference type="Proteomes" id="UP000075604">
    <property type="component" value="Unassembled WGS sequence"/>
</dbReference>
<organism evidence="2 3">
    <name type="scientific">Sorangium cellulosum</name>
    <name type="common">Polyangium cellulosum</name>
    <dbReference type="NCBI Taxonomy" id="56"/>
    <lineage>
        <taxon>Bacteria</taxon>
        <taxon>Pseudomonadati</taxon>
        <taxon>Myxococcota</taxon>
        <taxon>Polyangia</taxon>
        <taxon>Polyangiales</taxon>
        <taxon>Polyangiaceae</taxon>
        <taxon>Sorangium</taxon>
    </lineage>
</organism>
<dbReference type="RefSeq" id="WP_020734672.1">
    <property type="nucleotide sequence ID" value="NZ_CP012672.1"/>
</dbReference>
<accession>A0A150P0G6</accession>
<sequence length="91" mass="10648">MRGGDMRGGEVGALNSRFVVRRFCRGILIQAGSRPQLGDAERNVWPELYVKLSKYLKPIRITKHRPFQYAGPGLRFDLERSQAWLRRFDER</sequence>
<reference evidence="2 3" key="1">
    <citation type="submission" date="2014-02" db="EMBL/GenBank/DDBJ databases">
        <title>The small core and large imbalanced accessory genome model reveals a collaborative survival strategy of Sorangium cellulosum strains in nature.</title>
        <authorList>
            <person name="Han K."/>
            <person name="Peng R."/>
            <person name="Blom J."/>
            <person name="Li Y.-Z."/>
        </authorList>
    </citation>
    <scope>NUCLEOTIDE SEQUENCE [LARGE SCALE GENOMIC DNA]</scope>
    <source>
        <strain evidence="2 3">So0157-18</strain>
    </source>
</reference>